<dbReference type="Gene3D" id="3.20.20.150">
    <property type="entry name" value="Divalent-metal-dependent TIM barrel enzymes"/>
    <property type="match status" value="1"/>
</dbReference>
<dbReference type="PANTHER" id="PTHR12110">
    <property type="entry name" value="HYDROXYPYRUVATE ISOMERASE"/>
    <property type="match status" value="1"/>
</dbReference>
<name>A0ABV7G0H4_9PROT</name>
<keyword evidence="2" id="KW-0413">Isomerase</keyword>
<evidence type="ECO:0000313" key="3">
    <source>
        <dbReference type="Proteomes" id="UP001595593"/>
    </source>
</evidence>
<dbReference type="GO" id="GO:0016853">
    <property type="term" value="F:isomerase activity"/>
    <property type="evidence" value="ECO:0007669"/>
    <property type="project" value="UniProtKB-KW"/>
</dbReference>
<dbReference type="RefSeq" id="WP_379595955.1">
    <property type="nucleotide sequence ID" value="NZ_JBHRTN010000008.1"/>
</dbReference>
<dbReference type="EMBL" id="JBHRTN010000008">
    <property type="protein sequence ID" value="MFC3125338.1"/>
    <property type="molecule type" value="Genomic_DNA"/>
</dbReference>
<reference evidence="3" key="1">
    <citation type="journal article" date="2019" name="Int. J. Syst. Evol. Microbiol.">
        <title>The Global Catalogue of Microorganisms (GCM) 10K type strain sequencing project: providing services to taxonomists for standard genome sequencing and annotation.</title>
        <authorList>
            <consortium name="The Broad Institute Genomics Platform"/>
            <consortium name="The Broad Institute Genome Sequencing Center for Infectious Disease"/>
            <person name="Wu L."/>
            <person name="Ma J."/>
        </authorList>
    </citation>
    <scope>NUCLEOTIDE SEQUENCE [LARGE SCALE GENOMIC DNA]</scope>
    <source>
        <strain evidence="3">KCTC 52094</strain>
    </source>
</reference>
<dbReference type="InterPro" id="IPR013022">
    <property type="entry name" value="Xyl_isomerase-like_TIM-brl"/>
</dbReference>
<dbReference type="InterPro" id="IPR036237">
    <property type="entry name" value="Xyl_isomerase-like_sf"/>
</dbReference>
<comment type="caution">
    <text evidence="2">The sequence shown here is derived from an EMBL/GenBank/DDBJ whole genome shotgun (WGS) entry which is preliminary data.</text>
</comment>
<keyword evidence="3" id="KW-1185">Reference proteome</keyword>
<dbReference type="SUPFAM" id="SSF51658">
    <property type="entry name" value="Xylose isomerase-like"/>
    <property type="match status" value="1"/>
</dbReference>
<dbReference type="PANTHER" id="PTHR12110:SF53">
    <property type="entry name" value="BLR5974 PROTEIN"/>
    <property type="match status" value="1"/>
</dbReference>
<organism evidence="2 3">
    <name type="scientific">Teichococcus globiformis</name>
    <dbReference type="NCBI Taxonomy" id="2307229"/>
    <lineage>
        <taxon>Bacteria</taxon>
        <taxon>Pseudomonadati</taxon>
        <taxon>Pseudomonadota</taxon>
        <taxon>Alphaproteobacteria</taxon>
        <taxon>Acetobacterales</taxon>
        <taxon>Roseomonadaceae</taxon>
        <taxon>Roseomonas</taxon>
    </lineage>
</organism>
<feature type="domain" description="Xylose isomerase-like TIM barrel" evidence="1">
    <location>
        <begin position="38"/>
        <end position="269"/>
    </location>
</feature>
<dbReference type="Proteomes" id="UP001595593">
    <property type="component" value="Unassembled WGS sequence"/>
</dbReference>
<proteinExistence type="predicted"/>
<protein>
    <submittedName>
        <fullName evidence="2">Sugar phosphate isomerase/epimerase family protein</fullName>
    </submittedName>
</protein>
<dbReference type="Pfam" id="PF01261">
    <property type="entry name" value="AP_endonuc_2"/>
    <property type="match status" value="1"/>
</dbReference>
<evidence type="ECO:0000259" key="1">
    <source>
        <dbReference type="Pfam" id="PF01261"/>
    </source>
</evidence>
<evidence type="ECO:0000313" key="2">
    <source>
        <dbReference type="EMBL" id="MFC3125338.1"/>
    </source>
</evidence>
<sequence length="274" mass="30683">MTDRPKPILGAALGLNGLMAHRDWVLEKQRDVELQDFHTAQALDDDWRPLAEETRRMLDGHTGRRGLHGPFWGFKIDSHDPEIRAVVRRRLLQGLECCAFLGADQMVIHSPFSTWDGNNLDAWDNAREQLVERVHLTLKDVVARAESQGCTLVIENIEDRDPRDRVALAASLNSAAVRVSLDTGHAHYAHVSTGAPPVDYHVRAAGEALHHIHLQDVDGYADRHWAPGRGTILWPSLFDALAKIHSNPRLILELRDKGTLREGAAYLERLGVAE</sequence>
<dbReference type="InterPro" id="IPR050312">
    <property type="entry name" value="IolE/XylAMocC-like"/>
</dbReference>
<accession>A0ABV7G0H4</accession>
<gene>
    <name evidence="2" type="ORF">ACFOD4_09705</name>
</gene>